<evidence type="ECO:0000313" key="7">
    <source>
        <dbReference type="EMBL" id="MFC7338929.1"/>
    </source>
</evidence>
<dbReference type="EMBL" id="JBHTBS010000011">
    <property type="protein sequence ID" value="MFC7338929.1"/>
    <property type="molecule type" value="Genomic_DNA"/>
</dbReference>
<dbReference type="Gene3D" id="3.30.420.40">
    <property type="match status" value="2"/>
</dbReference>
<dbReference type="Pfam" id="PF00480">
    <property type="entry name" value="ROK"/>
    <property type="match status" value="1"/>
</dbReference>
<name>A0ABW2LC56_9BACT</name>
<dbReference type="PANTHER" id="PTHR42742:SF3">
    <property type="entry name" value="FRUCTOKINASE"/>
    <property type="match status" value="1"/>
</dbReference>
<sequence length="283" mass="29991">MKKGVIAGIEMGGTKTVVAVGQADGTVLEEFRYPTTDGEETFKTAIEWLRERGEPRAIGVAAFGPVSVNKARPDYGQMLKTPKPGWAGFSIVGALKEAFPNVKVEIETDVNAAVLAEANGLADVAYITIGTGIGGGVMADGKLLHGAVHSEFGHWFPRKAAGDDFGGVCPFHGDCLEGLASGPAMTKRWGKEPKELLADPQAWEFETYYLAQACMTLLASVNPSRVVIGGGVSQAEGFHAMVEEKLRTMAKGYFAALEENTPFVVPPLHAQQAGIRGALMLLA</sequence>
<comment type="cofactor">
    <cofactor evidence="1">
        <name>Mg(2+)</name>
        <dbReference type="ChEBI" id="CHEBI:18420"/>
    </cofactor>
</comment>
<dbReference type="EC" id="2.7.1.4" evidence="5"/>
<gene>
    <name evidence="7" type="ORF">ACFQY0_17160</name>
</gene>
<evidence type="ECO:0000256" key="6">
    <source>
        <dbReference type="ARBA" id="ARBA00048451"/>
    </source>
</evidence>
<evidence type="ECO:0000256" key="2">
    <source>
        <dbReference type="ARBA" id="ARBA00022723"/>
    </source>
</evidence>
<dbReference type="InterPro" id="IPR043129">
    <property type="entry name" value="ATPase_NBD"/>
</dbReference>
<keyword evidence="2" id="KW-0479">Metal-binding</keyword>
<dbReference type="Proteomes" id="UP001596472">
    <property type="component" value="Unassembled WGS sequence"/>
</dbReference>
<dbReference type="PANTHER" id="PTHR42742">
    <property type="entry name" value="TRANSCRIPTIONAL REPRESSOR MPRA"/>
    <property type="match status" value="1"/>
</dbReference>
<reference evidence="8" key="1">
    <citation type="journal article" date="2019" name="Int. J. Syst. Evol. Microbiol.">
        <title>The Global Catalogue of Microorganisms (GCM) 10K type strain sequencing project: providing services to taxonomists for standard genome sequencing and annotation.</title>
        <authorList>
            <consortium name="The Broad Institute Genomics Platform"/>
            <consortium name="The Broad Institute Genome Sequencing Center for Infectious Disease"/>
            <person name="Wu L."/>
            <person name="Ma J."/>
        </authorList>
    </citation>
    <scope>NUCLEOTIDE SEQUENCE [LARGE SCALE GENOMIC DNA]</scope>
    <source>
        <strain evidence="8">CGMCC 4.1467</strain>
    </source>
</reference>
<keyword evidence="4" id="KW-0460">Magnesium</keyword>
<protein>
    <recommendedName>
        <fullName evidence="5">fructokinase</fullName>
        <ecNumber evidence="5">2.7.1.4</ecNumber>
    </recommendedName>
</protein>
<comment type="caution">
    <text evidence="7">The sequence shown here is derived from an EMBL/GenBank/DDBJ whole genome shotgun (WGS) entry which is preliminary data.</text>
</comment>
<evidence type="ECO:0000256" key="1">
    <source>
        <dbReference type="ARBA" id="ARBA00001946"/>
    </source>
</evidence>
<evidence type="ECO:0000256" key="3">
    <source>
        <dbReference type="ARBA" id="ARBA00022833"/>
    </source>
</evidence>
<accession>A0ABW2LC56</accession>
<proteinExistence type="predicted"/>
<evidence type="ECO:0000256" key="4">
    <source>
        <dbReference type="ARBA" id="ARBA00022842"/>
    </source>
</evidence>
<evidence type="ECO:0000256" key="5">
    <source>
        <dbReference type="ARBA" id="ARBA00038887"/>
    </source>
</evidence>
<comment type="catalytic activity">
    <reaction evidence="6">
        <text>D-fructose + ATP = D-fructose 6-phosphate + ADP + H(+)</text>
        <dbReference type="Rhea" id="RHEA:16125"/>
        <dbReference type="ChEBI" id="CHEBI:15378"/>
        <dbReference type="ChEBI" id="CHEBI:30616"/>
        <dbReference type="ChEBI" id="CHEBI:37721"/>
        <dbReference type="ChEBI" id="CHEBI:61527"/>
        <dbReference type="ChEBI" id="CHEBI:456216"/>
        <dbReference type="EC" id="2.7.1.4"/>
    </reaction>
</comment>
<keyword evidence="8" id="KW-1185">Reference proteome</keyword>
<dbReference type="SUPFAM" id="SSF53067">
    <property type="entry name" value="Actin-like ATPase domain"/>
    <property type="match status" value="1"/>
</dbReference>
<organism evidence="7 8">
    <name type="scientific">Haloferula chungangensis</name>
    <dbReference type="NCBI Taxonomy" id="1048331"/>
    <lineage>
        <taxon>Bacteria</taxon>
        <taxon>Pseudomonadati</taxon>
        <taxon>Verrucomicrobiota</taxon>
        <taxon>Verrucomicrobiia</taxon>
        <taxon>Verrucomicrobiales</taxon>
        <taxon>Verrucomicrobiaceae</taxon>
        <taxon>Haloferula</taxon>
    </lineage>
</organism>
<keyword evidence="3" id="KW-0862">Zinc</keyword>
<evidence type="ECO:0000313" key="8">
    <source>
        <dbReference type="Proteomes" id="UP001596472"/>
    </source>
</evidence>
<dbReference type="InterPro" id="IPR000600">
    <property type="entry name" value="ROK"/>
</dbReference>
<dbReference type="InterPro" id="IPR051804">
    <property type="entry name" value="Carb_Metab_Reg_Kinase/Isom"/>
</dbReference>
<dbReference type="CDD" id="cd24067">
    <property type="entry name" value="ASKHA_NBD_ROK_BsFRK-like"/>
    <property type="match status" value="1"/>
</dbReference>
<dbReference type="RefSeq" id="WP_379714919.1">
    <property type="nucleotide sequence ID" value="NZ_JBHTBS010000011.1"/>
</dbReference>